<keyword evidence="2" id="KW-1185">Reference proteome</keyword>
<dbReference type="EMBL" id="PQWO01000047">
    <property type="protein sequence ID" value="PZD70256.1"/>
    <property type="molecule type" value="Genomic_DNA"/>
</dbReference>
<evidence type="ECO:0000313" key="1">
    <source>
        <dbReference type="EMBL" id="PZD70256.1"/>
    </source>
</evidence>
<name>A0A2W1J7U5_9CYAN</name>
<accession>A0A2W1J7U5</accession>
<comment type="caution">
    <text evidence="1">The sequence shown here is derived from an EMBL/GenBank/DDBJ whole genome shotgun (WGS) entry which is preliminary data.</text>
</comment>
<organism evidence="1 2">
    <name type="scientific">Acaryochloris thomasi RCC1774</name>
    <dbReference type="NCBI Taxonomy" id="1764569"/>
    <lineage>
        <taxon>Bacteria</taxon>
        <taxon>Bacillati</taxon>
        <taxon>Cyanobacteriota</taxon>
        <taxon>Cyanophyceae</taxon>
        <taxon>Acaryochloridales</taxon>
        <taxon>Acaryochloridaceae</taxon>
        <taxon>Acaryochloris</taxon>
        <taxon>Acaryochloris thomasi</taxon>
    </lineage>
</organism>
<sequence>MNDNMPYIARLSQVVMNDELFVIGENVQYIVGKVIVFLDIPDIQPIINGQLPSFFSAYAHDYYNPSFLSLQAFSS</sequence>
<dbReference type="AlphaFoldDB" id="A0A2W1J7U5"/>
<gene>
    <name evidence="1" type="ORF">C1752_14869</name>
</gene>
<dbReference type="Proteomes" id="UP000248857">
    <property type="component" value="Unassembled WGS sequence"/>
</dbReference>
<reference evidence="1 2" key="1">
    <citation type="journal article" date="2018" name="Sci. Rep.">
        <title>A novel species of the marine cyanobacterium Acaryochloris with a unique pigment content and lifestyle.</title>
        <authorList>
            <person name="Partensky F."/>
            <person name="Six C."/>
            <person name="Ratin M."/>
            <person name="Garczarek L."/>
            <person name="Vaulot D."/>
            <person name="Probert I."/>
            <person name="Calteau A."/>
            <person name="Gourvil P."/>
            <person name="Marie D."/>
            <person name="Grebert T."/>
            <person name="Bouchier C."/>
            <person name="Le Panse S."/>
            <person name="Gachenot M."/>
            <person name="Rodriguez F."/>
            <person name="Garrido J.L."/>
        </authorList>
    </citation>
    <scope>NUCLEOTIDE SEQUENCE [LARGE SCALE GENOMIC DNA]</scope>
    <source>
        <strain evidence="1 2">RCC1774</strain>
    </source>
</reference>
<proteinExistence type="predicted"/>
<evidence type="ECO:0000313" key="2">
    <source>
        <dbReference type="Proteomes" id="UP000248857"/>
    </source>
</evidence>
<protein>
    <submittedName>
        <fullName evidence="1">Uncharacterized protein</fullName>
    </submittedName>
</protein>